<sequence length="390" mass="41855">MEMELEDCSFERECEVDEEEVHHALSFGDGSSPLYGRGFGQGDEEDEGEREARMAWRVAQREFLKLEFEESSFVGDGLDGAGAGGERTSFEREDSDTLAHNDPLRASFNVGAGSRDAGLMPHFRSANSNSESNSDREKSHMNGTDKRSRNGNRNSSVWDDGEKFWDFLHPESPHLSRQPRTATSETPSTSTPTSSAPPPPTAALATTPAVSSWGLDFSPPTPAPTDLDLSLGAGDFYKPGKENGSDGKQDSFRTTSRSHQRSPQRRSDMRKSAILNVSLSAANKFPQVPLSGRSPERSQGAGREKERGWGFDVGGVDSGLDGKDGGRGWNDGKGEGLEGGGNGNAMTPRMRIQICPPSSEGGGGGADGNGSGGDGSKRRKDVYDRDGFLL</sequence>
<feature type="compositionally biased region" description="Low complexity" evidence="1">
    <location>
        <begin position="181"/>
        <end position="194"/>
    </location>
</feature>
<dbReference type="AlphaFoldDB" id="A0A6G1GKJ9"/>
<evidence type="ECO:0000256" key="1">
    <source>
        <dbReference type="SAM" id="MobiDB-lite"/>
    </source>
</evidence>
<keyword evidence="3" id="KW-1185">Reference proteome</keyword>
<accession>A0A6G1GKJ9</accession>
<evidence type="ECO:0000313" key="2">
    <source>
        <dbReference type="EMBL" id="KAF1981372.1"/>
    </source>
</evidence>
<evidence type="ECO:0000313" key="3">
    <source>
        <dbReference type="Proteomes" id="UP000800041"/>
    </source>
</evidence>
<organism evidence="2 3">
    <name type="scientific">Aulographum hederae CBS 113979</name>
    <dbReference type="NCBI Taxonomy" id="1176131"/>
    <lineage>
        <taxon>Eukaryota</taxon>
        <taxon>Fungi</taxon>
        <taxon>Dikarya</taxon>
        <taxon>Ascomycota</taxon>
        <taxon>Pezizomycotina</taxon>
        <taxon>Dothideomycetes</taxon>
        <taxon>Pleosporomycetidae</taxon>
        <taxon>Aulographales</taxon>
        <taxon>Aulographaceae</taxon>
    </lineage>
</organism>
<feature type="region of interest" description="Disordered" evidence="1">
    <location>
        <begin position="25"/>
        <end position="52"/>
    </location>
</feature>
<gene>
    <name evidence="2" type="ORF">K402DRAFT_398562</name>
</gene>
<feature type="compositionally biased region" description="Basic and acidic residues" evidence="1">
    <location>
        <begin position="320"/>
        <end position="336"/>
    </location>
</feature>
<reference evidence="2" key="1">
    <citation type="journal article" date="2020" name="Stud. Mycol.">
        <title>101 Dothideomycetes genomes: a test case for predicting lifestyles and emergence of pathogens.</title>
        <authorList>
            <person name="Haridas S."/>
            <person name="Albert R."/>
            <person name="Binder M."/>
            <person name="Bloem J."/>
            <person name="Labutti K."/>
            <person name="Salamov A."/>
            <person name="Andreopoulos B."/>
            <person name="Baker S."/>
            <person name="Barry K."/>
            <person name="Bills G."/>
            <person name="Bluhm B."/>
            <person name="Cannon C."/>
            <person name="Castanera R."/>
            <person name="Culley D."/>
            <person name="Daum C."/>
            <person name="Ezra D."/>
            <person name="Gonzalez J."/>
            <person name="Henrissat B."/>
            <person name="Kuo A."/>
            <person name="Liang C."/>
            <person name="Lipzen A."/>
            <person name="Lutzoni F."/>
            <person name="Magnuson J."/>
            <person name="Mondo S."/>
            <person name="Nolan M."/>
            <person name="Ohm R."/>
            <person name="Pangilinan J."/>
            <person name="Park H.-J."/>
            <person name="Ramirez L."/>
            <person name="Alfaro M."/>
            <person name="Sun H."/>
            <person name="Tritt A."/>
            <person name="Yoshinaga Y."/>
            <person name="Zwiers L.-H."/>
            <person name="Turgeon B."/>
            <person name="Goodwin S."/>
            <person name="Spatafora J."/>
            <person name="Crous P."/>
            <person name="Grigoriev I."/>
        </authorList>
    </citation>
    <scope>NUCLEOTIDE SEQUENCE</scope>
    <source>
        <strain evidence="2">CBS 113979</strain>
    </source>
</reference>
<feature type="compositionally biased region" description="Basic and acidic residues" evidence="1">
    <location>
        <begin position="133"/>
        <end position="148"/>
    </location>
</feature>
<feature type="compositionally biased region" description="Low complexity" evidence="1">
    <location>
        <begin position="202"/>
        <end position="212"/>
    </location>
</feature>
<feature type="compositionally biased region" description="Gly residues" evidence="1">
    <location>
        <begin position="360"/>
        <end position="374"/>
    </location>
</feature>
<proteinExistence type="predicted"/>
<feature type="compositionally biased region" description="Basic and acidic residues" evidence="1">
    <location>
        <begin position="381"/>
        <end position="390"/>
    </location>
</feature>
<feature type="compositionally biased region" description="Basic and acidic residues" evidence="1">
    <location>
        <begin position="238"/>
        <end position="251"/>
    </location>
</feature>
<feature type="region of interest" description="Disordered" evidence="1">
    <location>
        <begin position="74"/>
        <end position="390"/>
    </location>
</feature>
<dbReference type="Proteomes" id="UP000800041">
    <property type="component" value="Unassembled WGS sequence"/>
</dbReference>
<feature type="compositionally biased region" description="Basic and acidic residues" evidence="1">
    <location>
        <begin position="160"/>
        <end position="174"/>
    </location>
</feature>
<feature type="compositionally biased region" description="Basic and acidic residues" evidence="1">
    <location>
        <begin position="88"/>
        <end position="103"/>
    </location>
</feature>
<dbReference type="EMBL" id="ML977200">
    <property type="protein sequence ID" value="KAF1981372.1"/>
    <property type="molecule type" value="Genomic_DNA"/>
</dbReference>
<protein>
    <submittedName>
        <fullName evidence="2">Uncharacterized protein</fullName>
    </submittedName>
</protein>
<name>A0A6G1GKJ9_9PEZI</name>